<name>A0ABX8ZYI7_9SPHN</name>
<feature type="domain" description="ATP nucleosidase Cap17-like N-terminal" evidence="1">
    <location>
        <begin position="7"/>
        <end position="234"/>
    </location>
</feature>
<evidence type="ECO:0000313" key="2">
    <source>
        <dbReference type="EMBL" id="QZD94085.1"/>
    </source>
</evidence>
<accession>A0ABX8ZYI7</accession>
<sequence length="387" mass="42962">MVRSPIFGRRIHIAGSISGDPSVATPDAVAAAHDLVRGLVLSLVRKGANFVVPVDAEPARADELPICFDWIIWQAIRDGMASRPADAPTPLAVGVLHNKTEEQIPDKRLELWDELRDGPSVLIESAAKWNMAAKRMEVQARHGDILITLGGGEGVLYLAELYHDNGRPVIPLNLPLVEADEGSRRLHDIALSSTRSSDFFQVAESGNAHDWMNRIRFSSRIPTDKRVATLVDLLESLERPRAFAVRLLNPDHDDFGDVENFFETVVQPVVEDELGFRLTVIDGQQAYQHARIDQEIFEKLHRSALTIADLTGSRPNCFLELGYSMGRNLPTIVTAREGFDTPFDIQTFAGHHWKASGSVRERKKALLDHIQSVRNRPPMVSTAGLIT</sequence>
<keyword evidence="3" id="KW-1185">Reference proteome</keyword>
<dbReference type="RefSeq" id="WP_054525435.1">
    <property type="nucleotide sequence ID" value="NZ_CP081294.1"/>
</dbReference>
<reference evidence="2 3" key="1">
    <citation type="submission" date="2021-08" db="EMBL/GenBank/DDBJ databases">
        <title>Comparative Genomics Analysis of the Genus Qipengyuania Reveals Extensive Genetic Diversity and Metabolic Versatility, Including the Description of Fifteen Novel Species.</title>
        <authorList>
            <person name="Liu Y."/>
        </authorList>
    </citation>
    <scope>NUCLEOTIDE SEQUENCE [LARGE SCALE GENOMIC DNA]</scope>
    <source>
        <strain evidence="2 3">1NDH1</strain>
    </source>
</reference>
<organism evidence="2 3">
    <name type="scientific">Qipengyuania gelatinilytica</name>
    <dbReference type="NCBI Taxonomy" id="2867231"/>
    <lineage>
        <taxon>Bacteria</taxon>
        <taxon>Pseudomonadati</taxon>
        <taxon>Pseudomonadota</taxon>
        <taxon>Alphaproteobacteria</taxon>
        <taxon>Sphingomonadales</taxon>
        <taxon>Erythrobacteraceae</taxon>
        <taxon>Qipengyuania</taxon>
    </lineage>
</organism>
<dbReference type="EMBL" id="CP081294">
    <property type="protein sequence ID" value="QZD94085.1"/>
    <property type="molecule type" value="Genomic_DNA"/>
</dbReference>
<protein>
    <recommendedName>
        <fullName evidence="1">ATP nucleosidase Cap17-like N-terminal domain-containing protein</fullName>
    </recommendedName>
</protein>
<dbReference type="Proteomes" id="UP000824321">
    <property type="component" value="Chromosome"/>
</dbReference>
<proteinExistence type="predicted"/>
<evidence type="ECO:0000313" key="3">
    <source>
        <dbReference type="Proteomes" id="UP000824321"/>
    </source>
</evidence>
<evidence type="ECO:0000259" key="1">
    <source>
        <dbReference type="Pfam" id="PF18178"/>
    </source>
</evidence>
<dbReference type="Pfam" id="PF18178">
    <property type="entry name" value="Cap17-like_N"/>
    <property type="match status" value="1"/>
</dbReference>
<gene>
    <name evidence="2" type="ORF">K3136_08160</name>
</gene>
<dbReference type="InterPro" id="IPR041327">
    <property type="entry name" value="Cap17-like_N"/>
</dbReference>